<name>A0A7I4E5W0_PHYPA</name>
<evidence type="ECO:0000313" key="2">
    <source>
        <dbReference type="EnsemblPlants" id="Pp3c6_27170V3.3"/>
    </source>
</evidence>
<dbReference type="EMBL" id="ABEU02000006">
    <property type="status" value="NOT_ANNOTATED_CDS"/>
    <property type="molecule type" value="Genomic_DNA"/>
</dbReference>
<reference evidence="2 3" key="2">
    <citation type="journal article" date="2018" name="Plant J.">
        <title>The Physcomitrella patens chromosome-scale assembly reveals moss genome structure and evolution.</title>
        <authorList>
            <person name="Lang D."/>
            <person name="Ullrich K.K."/>
            <person name="Murat F."/>
            <person name="Fuchs J."/>
            <person name="Jenkins J."/>
            <person name="Haas F.B."/>
            <person name="Piednoel M."/>
            <person name="Gundlach H."/>
            <person name="Van Bel M."/>
            <person name="Meyberg R."/>
            <person name="Vives C."/>
            <person name="Morata J."/>
            <person name="Symeonidi A."/>
            <person name="Hiss M."/>
            <person name="Muchero W."/>
            <person name="Kamisugi Y."/>
            <person name="Saleh O."/>
            <person name="Blanc G."/>
            <person name="Decker E.L."/>
            <person name="van Gessel N."/>
            <person name="Grimwood J."/>
            <person name="Hayes R.D."/>
            <person name="Graham S.W."/>
            <person name="Gunter L.E."/>
            <person name="McDaniel S.F."/>
            <person name="Hoernstein S.N.W."/>
            <person name="Larsson A."/>
            <person name="Li F.W."/>
            <person name="Perroud P.F."/>
            <person name="Phillips J."/>
            <person name="Ranjan P."/>
            <person name="Rokshar D.S."/>
            <person name="Rothfels C.J."/>
            <person name="Schneider L."/>
            <person name="Shu S."/>
            <person name="Stevenson D.W."/>
            <person name="Thummler F."/>
            <person name="Tillich M."/>
            <person name="Villarreal Aguilar J.C."/>
            <person name="Widiez T."/>
            <person name="Wong G.K."/>
            <person name="Wymore A."/>
            <person name="Zhang Y."/>
            <person name="Zimmer A.D."/>
            <person name="Quatrano R.S."/>
            <person name="Mayer K.F.X."/>
            <person name="Goodstein D."/>
            <person name="Casacuberta J.M."/>
            <person name="Vandepoele K."/>
            <person name="Reski R."/>
            <person name="Cuming A.C."/>
            <person name="Tuskan G.A."/>
            <person name="Maumus F."/>
            <person name="Salse J."/>
            <person name="Schmutz J."/>
            <person name="Rensing S.A."/>
        </authorList>
    </citation>
    <scope>NUCLEOTIDE SEQUENCE [LARGE SCALE GENOMIC DNA]</scope>
    <source>
        <strain evidence="2 3">cv. Gransden 2004</strain>
    </source>
</reference>
<dbReference type="EnsemblPlants" id="Pp3c6_27170V3.3">
    <property type="protein sequence ID" value="Pp3c6_27170V3.3"/>
    <property type="gene ID" value="Pp3c6_27170"/>
</dbReference>
<dbReference type="SMART" id="SM00454">
    <property type="entry name" value="SAM"/>
    <property type="match status" value="1"/>
</dbReference>
<reference evidence="2" key="3">
    <citation type="submission" date="2020-12" db="UniProtKB">
        <authorList>
            <consortium name="EnsemblPlants"/>
        </authorList>
    </citation>
    <scope>IDENTIFICATION</scope>
</reference>
<dbReference type="Gramene" id="Pp3c6_27170V3.3">
    <property type="protein sequence ID" value="Pp3c6_27170V3.3"/>
    <property type="gene ID" value="Pp3c6_27170"/>
</dbReference>
<dbReference type="AlphaFoldDB" id="A0A7I4E5W0"/>
<dbReference type="Gene3D" id="1.10.150.50">
    <property type="entry name" value="Transcription Factor, Ets-1"/>
    <property type="match status" value="1"/>
</dbReference>
<protein>
    <recommendedName>
        <fullName evidence="1">SAM domain-containing protein</fullName>
    </recommendedName>
</protein>
<evidence type="ECO:0000313" key="3">
    <source>
        <dbReference type="Proteomes" id="UP000006727"/>
    </source>
</evidence>
<dbReference type="InterPro" id="IPR013761">
    <property type="entry name" value="SAM/pointed_sf"/>
</dbReference>
<proteinExistence type="predicted"/>
<organism evidence="2 3">
    <name type="scientific">Physcomitrium patens</name>
    <name type="common">Spreading-leaved earth moss</name>
    <name type="synonym">Physcomitrella patens</name>
    <dbReference type="NCBI Taxonomy" id="3218"/>
    <lineage>
        <taxon>Eukaryota</taxon>
        <taxon>Viridiplantae</taxon>
        <taxon>Streptophyta</taxon>
        <taxon>Embryophyta</taxon>
        <taxon>Bryophyta</taxon>
        <taxon>Bryophytina</taxon>
        <taxon>Bryopsida</taxon>
        <taxon>Funariidae</taxon>
        <taxon>Funariales</taxon>
        <taxon>Funariaceae</taxon>
        <taxon>Physcomitrium</taxon>
    </lineage>
</organism>
<gene>
    <name evidence="2" type="primary">LOC112283420</name>
</gene>
<dbReference type="Proteomes" id="UP000006727">
    <property type="component" value="Chromosome 6"/>
</dbReference>
<dbReference type="PROSITE" id="PS50105">
    <property type="entry name" value="SAM_DOMAIN"/>
    <property type="match status" value="1"/>
</dbReference>
<reference evidence="2 3" key="1">
    <citation type="journal article" date="2008" name="Science">
        <title>The Physcomitrella genome reveals evolutionary insights into the conquest of land by plants.</title>
        <authorList>
            <person name="Rensing S."/>
            <person name="Lang D."/>
            <person name="Zimmer A."/>
            <person name="Terry A."/>
            <person name="Salamov A."/>
            <person name="Shapiro H."/>
            <person name="Nishiyama T."/>
            <person name="Perroud P.-F."/>
            <person name="Lindquist E."/>
            <person name="Kamisugi Y."/>
            <person name="Tanahashi T."/>
            <person name="Sakakibara K."/>
            <person name="Fujita T."/>
            <person name="Oishi K."/>
            <person name="Shin-I T."/>
            <person name="Kuroki Y."/>
            <person name="Toyoda A."/>
            <person name="Suzuki Y."/>
            <person name="Hashimoto A."/>
            <person name="Yamaguchi K."/>
            <person name="Sugano A."/>
            <person name="Kohara Y."/>
            <person name="Fujiyama A."/>
            <person name="Anterola A."/>
            <person name="Aoki S."/>
            <person name="Ashton N."/>
            <person name="Barbazuk W.B."/>
            <person name="Barker E."/>
            <person name="Bennetzen J."/>
            <person name="Bezanilla M."/>
            <person name="Blankenship R."/>
            <person name="Cho S.H."/>
            <person name="Dutcher S."/>
            <person name="Estelle M."/>
            <person name="Fawcett J.A."/>
            <person name="Gundlach H."/>
            <person name="Hanada K."/>
            <person name="Heyl A."/>
            <person name="Hicks K.A."/>
            <person name="Hugh J."/>
            <person name="Lohr M."/>
            <person name="Mayer K."/>
            <person name="Melkozernov A."/>
            <person name="Murata T."/>
            <person name="Nelson D."/>
            <person name="Pils B."/>
            <person name="Prigge M."/>
            <person name="Reiss B."/>
            <person name="Renner T."/>
            <person name="Rombauts S."/>
            <person name="Rushton P."/>
            <person name="Sanderfoot A."/>
            <person name="Schween G."/>
            <person name="Shiu S.-H."/>
            <person name="Stueber K."/>
            <person name="Theodoulou F.L."/>
            <person name="Tu H."/>
            <person name="Van de Peer Y."/>
            <person name="Verrier P.J."/>
            <person name="Waters E."/>
            <person name="Wood A."/>
            <person name="Yang L."/>
            <person name="Cove D."/>
            <person name="Cuming A."/>
            <person name="Hasebe M."/>
            <person name="Lucas S."/>
            <person name="Mishler D.B."/>
            <person name="Reski R."/>
            <person name="Grigoriev I."/>
            <person name="Quatrano R.S."/>
            <person name="Boore J.L."/>
        </authorList>
    </citation>
    <scope>NUCLEOTIDE SEQUENCE [LARGE SCALE GENOMIC DNA]</scope>
    <source>
        <strain evidence="2 3">cv. Gransden 2004</strain>
    </source>
</reference>
<sequence>MNCLALNRAVCRVGTRYPAQFGEVKLAGGAMSSGRHMLSASAYCAQVRNSVTVAVRCRYCTHKHLRKGFLGTLRLDKQQSCRVQQRVRRLRGGSVLQLTRAGIEKKRIKKDVDDFEVGLQKNGGLPELPDDLSQLAVSLPLGLASFEGLFLVGWVASLRGLLPGSRGFFGLVSNVALLLSALHRPFEEARIRNEKVLREVVRAKELAAKEAEDKIPKKKEISEEERDRIDRLRELEEFDMLLAQTPSSGTATLPANPKEWTVGETMEWLGQQGLARYATTFAQNNIDGKLLLQLTTDEVRDELQILNFGDRKKLELLIQELKRR</sequence>
<accession>A0A7I4E5W0</accession>
<dbReference type="InterPro" id="IPR001660">
    <property type="entry name" value="SAM"/>
</dbReference>
<keyword evidence="3" id="KW-1185">Reference proteome</keyword>
<evidence type="ECO:0000259" key="1">
    <source>
        <dbReference type="PROSITE" id="PS50105"/>
    </source>
</evidence>
<dbReference type="Pfam" id="PF00536">
    <property type="entry name" value="SAM_1"/>
    <property type="match status" value="1"/>
</dbReference>
<feature type="domain" description="SAM" evidence="1">
    <location>
        <begin position="260"/>
        <end position="324"/>
    </location>
</feature>
<dbReference type="SUPFAM" id="SSF47769">
    <property type="entry name" value="SAM/Pointed domain"/>
    <property type="match status" value="1"/>
</dbReference>